<evidence type="ECO:0000256" key="1">
    <source>
        <dbReference type="SAM" id="MobiDB-lite"/>
    </source>
</evidence>
<name>A0A5A7Q8P1_STRAF</name>
<dbReference type="EMBL" id="BKCP01006072">
    <property type="protein sequence ID" value="GER41342.1"/>
    <property type="molecule type" value="Genomic_DNA"/>
</dbReference>
<reference evidence="4" key="1">
    <citation type="journal article" date="2019" name="Curr. Biol.">
        <title>Genome Sequence of Striga asiatica Provides Insight into the Evolution of Plant Parasitism.</title>
        <authorList>
            <person name="Yoshida S."/>
            <person name="Kim S."/>
            <person name="Wafula E.K."/>
            <person name="Tanskanen J."/>
            <person name="Kim Y.M."/>
            <person name="Honaas L."/>
            <person name="Yang Z."/>
            <person name="Spallek T."/>
            <person name="Conn C.E."/>
            <person name="Ichihashi Y."/>
            <person name="Cheong K."/>
            <person name="Cui S."/>
            <person name="Der J.P."/>
            <person name="Gundlach H."/>
            <person name="Jiao Y."/>
            <person name="Hori C."/>
            <person name="Ishida J.K."/>
            <person name="Kasahara H."/>
            <person name="Kiba T."/>
            <person name="Kim M.S."/>
            <person name="Koo N."/>
            <person name="Laohavisit A."/>
            <person name="Lee Y.H."/>
            <person name="Lumba S."/>
            <person name="McCourt P."/>
            <person name="Mortimer J.C."/>
            <person name="Mutuku J.M."/>
            <person name="Nomura T."/>
            <person name="Sasaki-Sekimoto Y."/>
            <person name="Seto Y."/>
            <person name="Wang Y."/>
            <person name="Wakatake T."/>
            <person name="Sakakibara H."/>
            <person name="Demura T."/>
            <person name="Yamaguchi S."/>
            <person name="Yoneyama K."/>
            <person name="Manabe R.I."/>
            <person name="Nelson D.C."/>
            <person name="Schulman A.H."/>
            <person name="Timko M.P."/>
            <person name="dePamphilis C.W."/>
            <person name="Choi D."/>
            <person name="Shirasu K."/>
        </authorList>
    </citation>
    <scope>NUCLEOTIDE SEQUENCE [LARGE SCALE GENOMIC DNA]</scope>
    <source>
        <strain evidence="4">cv. UVA1</strain>
    </source>
</reference>
<proteinExistence type="predicted"/>
<feature type="signal peptide" evidence="2">
    <location>
        <begin position="1"/>
        <end position="23"/>
    </location>
</feature>
<evidence type="ECO:0000313" key="4">
    <source>
        <dbReference type="Proteomes" id="UP000325081"/>
    </source>
</evidence>
<keyword evidence="3" id="KW-0436">Ligase</keyword>
<dbReference type="GO" id="GO:0016874">
    <property type="term" value="F:ligase activity"/>
    <property type="evidence" value="ECO:0007669"/>
    <property type="project" value="UniProtKB-KW"/>
</dbReference>
<comment type="caution">
    <text evidence="3">The sequence shown here is derived from an EMBL/GenBank/DDBJ whole genome shotgun (WGS) entry which is preliminary data.</text>
</comment>
<gene>
    <name evidence="3" type="ORF">STAS_18054</name>
</gene>
<keyword evidence="2" id="KW-0732">Signal</keyword>
<accession>A0A5A7Q8P1</accession>
<dbReference type="Proteomes" id="UP000325081">
    <property type="component" value="Unassembled WGS sequence"/>
</dbReference>
<sequence>MILVISGITFFVWDLILKADVIAHGCAQSVADVGETAVDVTLSDENQESVDLLWEKDGCSKIGEESAFITVVAKKTMEWFRHVTSTNKGEEQRRKNHILKNKKDEAAADF</sequence>
<evidence type="ECO:0000256" key="2">
    <source>
        <dbReference type="SAM" id="SignalP"/>
    </source>
</evidence>
<organism evidence="3 4">
    <name type="scientific">Striga asiatica</name>
    <name type="common">Asiatic witchweed</name>
    <name type="synonym">Buchnera asiatica</name>
    <dbReference type="NCBI Taxonomy" id="4170"/>
    <lineage>
        <taxon>Eukaryota</taxon>
        <taxon>Viridiplantae</taxon>
        <taxon>Streptophyta</taxon>
        <taxon>Embryophyta</taxon>
        <taxon>Tracheophyta</taxon>
        <taxon>Spermatophyta</taxon>
        <taxon>Magnoliopsida</taxon>
        <taxon>eudicotyledons</taxon>
        <taxon>Gunneridae</taxon>
        <taxon>Pentapetalae</taxon>
        <taxon>asterids</taxon>
        <taxon>lamiids</taxon>
        <taxon>Lamiales</taxon>
        <taxon>Orobanchaceae</taxon>
        <taxon>Buchnereae</taxon>
        <taxon>Striga</taxon>
    </lineage>
</organism>
<evidence type="ECO:0000313" key="3">
    <source>
        <dbReference type="EMBL" id="GER41342.1"/>
    </source>
</evidence>
<dbReference type="AlphaFoldDB" id="A0A5A7Q8P1"/>
<keyword evidence="4" id="KW-1185">Reference proteome</keyword>
<feature type="region of interest" description="Disordered" evidence="1">
    <location>
        <begin position="86"/>
        <end position="110"/>
    </location>
</feature>
<feature type="compositionally biased region" description="Basic and acidic residues" evidence="1">
    <location>
        <begin position="101"/>
        <end position="110"/>
    </location>
</feature>
<protein>
    <submittedName>
        <fullName evidence="3">Serine--tRNA ligase</fullName>
    </submittedName>
</protein>
<feature type="chain" id="PRO_5022826904" evidence="2">
    <location>
        <begin position="24"/>
        <end position="110"/>
    </location>
</feature>